<sequence>MTEPSASRTALPSLDRRTVLKGAAWAAPVIAVATAVPAVSATTAGFDIEIQGLQRGWGFSFFNDALTERISVSTGDGFAIGNPGASDAPAGTTVTVSVDNRVFDLGTAAQVGPEGASSPVPLSPSVSGNVTTYTLVVNHPVPAGADYMTPGTGAVVVTFPDMNTGVEYPNDHLDGYTPSVWALGLSGDADTSNNSWPGTPPEIEPATPWGVHFESHTAGTVPTQDGEVRTIETARAVSVGPNPTPANATFLLSFDSGAIAGVAAEVTLNGSPFTGASLTEQPLVSSARQWILDLGQPLVEGDTVEFAFAYTLMEEPLQRLQDNGAGAVNVWLESHLNDPNQRSTVSVVREYASDWSESPAE</sequence>
<gene>
    <name evidence="1" type="ORF">JD276_02195</name>
</gene>
<dbReference type="RefSeq" id="WP_200113380.1">
    <property type="nucleotide sequence ID" value="NZ_JAEHOH010000001.1"/>
</dbReference>
<accession>A0A934UTY8</accession>
<comment type="caution">
    <text evidence="1">The sequence shown here is derived from an EMBL/GenBank/DDBJ whole genome shotgun (WGS) entry which is preliminary data.</text>
</comment>
<dbReference type="InterPro" id="IPR006311">
    <property type="entry name" value="TAT_signal"/>
</dbReference>
<dbReference type="EMBL" id="JAEHOH010000001">
    <property type="protein sequence ID" value="MBK0417846.1"/>
    <property type="molecule type" value="Genomic_DNA"/>
</dbReference>
<reference evidence="1" key="1">
    <citation type="submission" date="2020-12" db="EMBL/GenBank/DDBJ databases">
        <title>Leucobacter sp. CAS1, isolated from Chromium sludge.</title>
        <authorList>
            <person name="Xu Z."/>
        </authorList>
    </citation>
    <scope>NUCLEOTIDE SEQUENCE</scope>
    <source>
        <strain evidence="1">CSA1</strain>
    </source>
</reference>
<protein>
    <submittedName>
        <fullName evidence="1">Uncharacterized protein</fullName>
    </submittedName>
</protein>
<evidence type="ECO:0000313" key="2">
    <source>
        <dbReference type="Proteomes" id="UP000608530"/>
    </source>
</evidence>
<keyword evidence="2" id="KW-1185">Reference proteome</keyword>
<dbReference type="AlphaFoldDB" id="A0A934UTY8"/>
<organism evidence="1 2">
    <name type="scientific">Leucobacter chromiisoli</name>
    <dbReference type="NCBI Taxonomy" id="2796471"/>
    <lineage>
        <taxon>Bacteria</taxon>
        <taxon>Bacillati</taxon>
        <taxon>Actinomycetota</taxon>
        <taxon>Actinomycetes</taxon>
        <taxon>Micrococcales</taxon>
        <taxon>Microbacteriaceae</taxon>
        <taxon>Leucobacter</taxon>
    </lineage>
</organism>
<dbReference type="PROSITE" id="PS51318">
    <property type="entry name" value="TAT"/>
    <property type="match status" value="1"/>
</dbReference>
<proteinExistence type="predicted"/>
<name>A0A934UTY8_9MICO</name>
<evidence type="ECO:0000313" key="1">
    <source>
        <dbReference type="EMBL" id="MBK0417846.1"/>
    </source>
</evidence>
<dbReference type="Proteomes" id="UP000608530">
    <property type="component" value="Unassembled WGS sequence"/>
</dbReference>